<dbReference type="EMBL" id="AP014957">
    <property type="protein sequence ID" value="BAS73954.1"/>
    <property type="molecule type" value="Genomic_DNA"/>
</dbReference>
<keyword evidence="3" id="KW-1185">Reference proteome</keyword>
<dbReference type="PaxDb" id="39947-A0A0P0V775"/>
<gene>
    <name evidence="2" type="ordered locus">Os01g0708201</name>
    <name evidence="2" type="ORF">OSNPB_010708201</name>
</gene>
<name>A0A0P0V775_ORYSJ</name>
<reference evidence="2 3" key="3">
    <citation type="journal article" date="2013" name="Rice">
        <title>Improvement of the Oryza sativa Nipponbare reference genome using next generation sequence and optical map data.</title>
        <authorList>
            <person name="Kawahara Y."/>
            <person name="de la Bastide M."/>
            <person name="Hamilton J.P."/>
            <person name="Kanamori H."/>
            <person name="McCombie W.R."/>
            <person name="Ouyang S."/>
            <person name="Schwartz D.C."/>
            <person name="Tanaka T."/>
            <person name="Wu J."/>
            <person name="Zhou S."/>
            <person name="Childs K.L."/>
            <person name="Davidson R.M."/>
            <person name="Lin H."/>
            <person name="Quesada-Ocampo L."/>
            <person name="Vaillancourt B."/>
            <person name="Sakai H."/>
            <person name="Lee S.S."/>
            <person name="Kim J."/>
            <person name="Numa H."/>
            <person name="Itoh T."/>
            <person name="Buell C.R."/>
            <person name="Matsumoto T."/>
        </authorList>
    </citation>
    <scope>NUCLEOTIDE SEQUENCE [LARGE SCALE GENOMIC DNA]</scope>
    <source>
        <strain evidence="3">cv. Nipponbare</strain>
    </source>
</reference>
<sequence length="128" mass="14683">MVMRGPRRENPTSISFLGLRDRCQYRQVVMGVGRTTPAVYAACQMFSWWTRRVTSRMSTGARRLDRSFLWTQRKLISAMRTTSSRARMRAGTPEMKATSFLDSLARTPMCQARKKEGGRSAQRRKAGE</sequence>
<dbReference type="AlphaFoldDB" id="A0A0P0V775"/>
<evidence type="ECO:0000313" key="2">
    <source>
        <dbReference type="EMBL" id="BAS73954.1"/>
    </source>
</evidence>
<accession>A0A0P0V775</accession>
<reference evidence="2 3" key="2">
    <citation type="journal article" date="2013" name="Plant Cell Physiol.">
        <title>Rice Annotation Project Database (RAP-DB): an integrative and interactive database for rice genomics.</title>
        <authorList>
            <person name="Sakai H."/>
            <person name="Lee S.S."/>
            <person name="Tanaka T."/>
            <person name="Numa H."/>
            <person name="Kim J."/>
            <person name="Kawahara Y."/>
            <person name="Wakimoto H."/>
            <person name="Yang C.C."/>
            <person name="Iwamoto M."/>
            <person name="Abe T."/>
            <person name="Yamada Y."/>
            <person name="Muto A."/>
            <person name="Inokuchi H."/>
            <person name="Ikemura T."/>
            <person name="Matsumoto T."/>
            <person name="Sasaki T."/>
            <person name="Itoh T."/>
        </authorList>
    </citation>
    <scope>NUCLEOTIDE SEQUENCE [LARGE SCALE GENOMIC DNA]</scope>
    <source>
        <strain evidence="3">cv. Nipponbare</strain>
    </source>
</reference>
<proteinExistence type="predicted"/>
<protein>
    <submittedName>
        <fullName evidence="2">Os01g0708201 protein</fullName>
    </submittedName>
</protein>
<evidence type="ECO:0000313" key="3">
    <source>
        <dbReference type="Proteomes" id="UP000059680"/>
    </source>
</evidence>
<dbReference type="InParanoid" id="A0A0P0V775"/>
<dbReference type="Proteomes" id="UP000059680">
    <property type="component" value="Chromosome 1"/>
</dbReference>
<organism evidence="2 3">
    <name type="scientific">Oryza sativa subsp. japonica</name>
    <name type="common">Rice</name>
    <dbReference type="NCBI Taxonomy" id="39947"/>
    <lineage>
        <taxon>Eukaryota</taxon>
        <taxon>Viridiplantae</taxon>
        <taxon>Streptophyta</taxon>
        <taxon>Embryophyta</taxon>
        <taxon>Tracheophyta</taxon>
        <taxon>Spermatophyta</taxon>
        <taxon>Magnoliopsida</taxon>
        <taxon>Liliopsida</taxon>
        <taxon>Poales</taxon>
        <taxon>Poaceae</taxon>
        <taxon>BOP clade</taxon>
        <taxon>Oryzoideae</taxon>
        <taxon>Oryzeae</taxon>
        <taxon>Oryzinae</taxon>
        <taxon>Oryza</taxon>
        <taxon>Oryza sativa</taxon>
    </lineage>
</organism>
<evidence type="ECO:0000256" key="1">
    <source>
        <dbReference type="SAM" id="MobiDB-lite"/>
    </source>
</evidence>
<reference evidence="3" key="1">
    <citation type="journal article" date="2005" name="Nature">
        <title>The map-based sequence of the rice genome.</title>
        <authorList>
            <consortium name="International rice genome sequencing project (IRGSP)"/>
            <person name="Matsumoto T."/>
            <person name="Wu J."/>
            <person name="Kanamori H."/>
            <person name="Katayose Y."/>
            <person name="Fujisawa M."/>
            <person name="Namiki N."/>
            <person name="Mizuno H."/>
            <person name="Yamamoto K."/>
            <person name="Antonio B.A."/>
            <person name="Baba T."/>
            <person name="Sakata K."/>
            <person name="Nagamura Y."/>
            <person name="Aoki H."/>
            <person name="Arikawa K."/>
            <person name="Arita K."/>
            <person name="Bito T."/>
            <person name="Chiden Y."/>
            <person name="Fujitsuka N."/>
            <person name="Fukunaka R."/>
            <person name="Hamada M."/>
            <person name="Harada C."/>
            <person name="Hayashi A."/>
            <person name="Hijishita S."/>
            <person name="Honda M."/>
            <person name="Hosokawa S."/>
            <person name="Ichikawa Y."/>
            <person name="Idonuma A."/>
            <person name="Iijima M."/>
            <person name="Ikeda M."/>
            <person name="Ikeno M."/>
            <person name="Ito K."/>
            <person name="Ito S."/>
            <person name="Ito T."/>
            <person name="Ito Y."/>
            <person name="Ito Y."/>
            <person name="Iwabuchi A."/>
            <person name="Kamiya K."/>
            <person name="Karasawa W."/>
            <person name="Kurita K."/>
            <person name="Katagiri S."/>
            <person name="Kikuta A."/>
            <person name="Kobayashi H."/>
            <person name="Kobayashi N."/>
            <person name="Machita K."/>
            <person name="Maehara T."/>
            <person name="Masukawa M."/>
            <person name="Mizubayashi T."/>
            <person name="Mukai Y."/>
            <person name="Nagasaki H."/>
            <person name="Nagata Y."/>
            <person name="Naito S."/>
            <person name="Nakashima M."/>
            <person name="Nakama Y."/>
            <person name="Nakamichi Y."/>
            <person name="Nakamura M."/>
            <person name="Meguro A."/>
            <person name="Negishi M."/>
            <person name="Ohta I."/>
            <person name="Ohta T."/>
            <person name="Okamoto M."/>
            <person name="Ono N."/>
            <person name="Saji S."/>
            <person name="Sakaguchi M."/>
            <person name="Sakai K."/>
            <person name="Shibata M."/>
            <person name="Shimokawa T."/>
            <person name="Song J."/>
            <person name="Takazaki Y."/>
            <person name="Terasawa K."/>
            <person name="Tsugane M."/>
            <person name="Tsuji K."/>
            <person name="Ueda S."/>
            <person name="Waki K."/>
            <person name="Yamagata H."/>
            <person name="Yamamoto M."/>
            <person name="Yamamoto S."/>
            <person name="Yamane H."/>
            <person name="Yoshiki S."/>
            <person name="Yoshihara R."/>
            <person name="Yukawa K."/>
            <person name="Zhong H."/>
            <person name="Yano M."/>
            <person name="Yuan Q."/>
            <person name="Ouyang S."/>
            <person name="Liu J."/>
            <person name="Jones K.M."/>
            <person name="Gansberger K."/>
            <person name="Moffat K."/>
            <person name="Hill J."/>
            <person name="Bera J."/>
            <person name="Fadrosh D."/>
            <person name="Jin S."/>
            <person name="Johri S."/>
            <person name="Kim M."/>
            <person name="Overton L."/>
            <person name="Reardon M."/>
            <person name="Tsitrin T."/>
            <person name="Vuong H."/>
            <person name="Weaver B."/>
            <person name="Ciecko A."/>
            <person name="Tallon L."/>
            <person name="Jackson J."/>
            <person name="Pai G."/>
            <person name="Aken S.V."/>
            <person name="Utterback T."/>
            <person name="Reidmuller S."/>
            <person name="Feldblyum T."/>
            <person name="Hsiao J."/>
            <person name="Zismann V."/>
            <person name="Iobst S."/>
            <person name="de Vazeille A.R."/>
            <person name="Buell C.R."/>
            <person name="Ying K."/>
            <person name="Li Y."/>
            <person name="Lu T."/>
            <person name="Huang Y."/>
            <person name="Zhao Q."/>
            <person name="Feng Q."/>
            <person name="Zhang L."/>
            <person name="Zhu J."/>
            <person name="Weng Q."/>
            <person name="Mu J."/>
            <person name="Lu Y."/>
            <person name="Fan D."/>
            <person name="Liu Y."/>
            <person name="Guan J."/>
            <person name="Zhang Y."/>
            <person name="Yu S."/>
            <person name="Liu X."/>
            <person name="Zhang Y."/>
            <person name="Hong G."/>
            <person name="Han B."/>
            <person name="Choisne N."/>
            <person name="Demange N."/>
            <person name="Orjeda G."/>
            <person name="Samain S."/>
            <person name="Cattolico L."/>
            <person name="Pelletier E."/>
            <person name="Couloux A."/>
            <person name="Segurens B."/>
            <person name="Wincker P."/>
            <person name="D'Hont A."/>
            <person name="Scarpelli C."/>
            <person name="Weissenbach J."/>
            <person name="Salanoubat M."/>
            <person name="Quetier F."/>
            <person name="Yu Y."/>
            <person name="Kim H.R."/>
            <person name="Rambo T."/>
            <person name="Currie J."/>
            <person name="Collura K."/>
            <person name="Luo M."/>
            <person name="Yang T."/>
            <person name="Ammiraju J.S.S."/>
            <person name="Engler F."/>
            <person name="Soderlund C."/>
            <person name="Wing R.A."/>
            <person name="Palmer L.E."/>
            <person name="de la Bastide M."/>
            <person name="Spiegel L."/>
            <person name="Nascimento L."/>
            <person name="Zutavern T."/>
            <person name="O'Shaughnessy A."/>
            <person name="Dike S."/>
            <person name="Dedhia N."/>
            <person name="Preston R."/>
            <person name="Balija V."/>
            <person name="McCombie W.R."/>
            <person name="Chow T."/>
            <person name="Chen H."/>
            <person name="Chung M."/>
            <person name="Chen C."/>
            <person name="Shaw J."/>
            <person name="Wu H."/>
            <person name="Hsiao K."/>
            <person name="Chao Y."/>
            <person name="Chu M."/>
            <person name="Cheng C."/>
            <person name="Hour A."/>
            <person name="Lee P."/>
            <person name="Lin S."/>
            <person name="Lin Y."/>
            <person name="Liou J."/>
            <person name="Liu S."/>
            <person name="Hsing Y."/>
            <person name="Raghuvanshi S."/>
            <person name="Mohanty A."/>
            <person name="Bharti A.K."/>
            <person name="Gaur A."/>
            <person name="Gupta V."/>
            <person name="Kumar D."/>
            <person name="Ravi V."/>
            <person name="Vij S."/>
            <person name="Kapur A."/>
            <person name="Khurana P."/>
            <person name="Khurana P."/>
            <person name="Khurana J.P."/>
            <person name="Tyagi A.K."/>
            <person name="Gaikwad K."/>
            <person name="Singh A."/>
            <person name="Dalal V."/>
            <person name="Srivastava S."/>
            <person name="Dixit A."/>
            <person name="Pal A.K."/>
            <person name="Ghazi I.A."/>
            <person name="Yadav M."/>
            <person name="Pandit A."/>
            <person name="Bhargava A."/>
            <person name="Sureshbabu K."/>
            <person name="Batra K."/>
            <person name="Sharma T.R."/>
            <person name="Mohapatra T."/>
            <person name="Singh N.K."/>
            <person name="Messing J."/>
            <person name="Nelson A.B."/>
            <person name="Fuks G."/>
            <person name="Kavchok S."/>
            <person name="Keizer G."/>
            <person name="Linton E."/>
            <person name="Llaca V."/>
            <person name="Song R."/>
            <person name="Tanyolac B."/>
            <person name="Young S."/>
            <person name="Ho-Il K."/>
            <person name="Hahn J.H."/>
            <person name="Sangsakoo G."/>
            <person name="Vanavichit A."/>
            <person name="de Mattos Luiz.A.T."/>
            <person name="Zimmer P.D."/>
            <person name="Malone G."/>
            <person name="Dellagostin O."/>
            <person name="de Oliveira A.C."/>
            <person name="Bevan M."/>
            <person name="Bancroft I."/>
            <person name="Minx P."/>
            <person name="Cordum H."/>
            <person name="Wilson R."/>
            <person name="Cheng Z."/>
            <person name="Jin W."/>
            <person name="Jiang J."/>
            <person name="Leong S.A."/>
            <person name="Iwama H."/>
            <person name="Gojobori T."/>
            <person name="Itoh T."/>
            <person name="Niimura Y."/>
            <person name="Fujii Y."/>
            <person name="Habara T."/>
            <person name="Sakai H."/>
            <person name="Sato Y."/>
            <person name="Wilson G."/>
            <person name="Kumar K."/>
            <person name="McCouch S."/>
            <person name="Juretic N."/>
            <person name="Hoen D."/>
            <person name="Wright S."/>
            <person name="Bruskiewich R."/>
            <person name="Bureau T."/>
            <person name="Miyao A."/>
            <person name="Hirochika H."/>
            <person name="Nishikawa T."/>
            <person name="Kadowaki K."/>
            <person name="Sugiura M."/>
            <person name="Burr B."/>
            <person name="Sasaki T."/>
        </authorList>
    </citation>
    <scope>NUCLEOTIDE SEQUENCE [LARGE SCALE GENOMIC DNA]</scope>
    <source>
        <strain evidence="3">cv. Nipponbare</strain>
    </source>
</reference>
<dbReference type="Gramene" id="Os01t0708201-00">
    <property type="protein sequence ID" value="Os01t0708201-00"/>
    <property type="gene ID" value="Os01g0708201"/>
</dbReference>
<feature type="region of interest" description="Disordered" evidence="1">
    <location>
        <begin position="104"/>
        <end position="128"/>
    </location>
</feature>